<evidence type="ECO:0000313" key="3">
    <source>
        <dbReference type="EMBL" id="AUH05167.1"/>
    </source>
</evidence>
<dbReference type="EMBL" id="CP025085">
    <property type="protein sequence ID" value="AUH00845.1"/>
    <property type="molecule type" value="Genomic_DNA"/>
</dbReference>
<feature type="domain" description="Baseplate protein J-like barrel" evidence="1">
    <location>
        <begin position="95"/>
        <end position="175"/>
    </location>
</feature>
<dbReference type="Proteomes" id="UP000017700">
    <property type="component" value="Chromosome"/>
</dbReference>
<evidence type="ECO:0000313" key="5">
    <source>
        <dbReference type="Proteomes" id="UP000233778"/>
    </source>
</evidence>
<evidence type="ECO:0000313" key="4">
    <source>
        <dbReference type="Proteomes" id="UP000017700"/>
    </source>
</evidence>
<dbReference type="KEGG" id="serq:CWC46_14125"/>
<reference evidence="3" key="4">
    <citation type="submission" date="2017-11" db="EMBL/GenBank/DDBJ databases">
        <title>Complete genome sequence of Serratia sp. ATCC 39006.</title>
        <authorList>
            <person name="Hampton H.G."/>
            <person name="Jackson S.A."/>
            <person name="Jauregui R."/>
            <person name="Poulter G.T.M."/>
            <person name="Salmond G.P.C."/>
            <person name="Fineran P.C."/>
        </authorList>
    </citation>
    <scope>NUCLEOTIDE SEQUENCE</scope>
    <source>
        <strain evidence="3">ATCC 39006</strain>
    </source>
</reference>
<dbReference type="AlphaFoldDB" id="A0A2I5T8F2"/>
<dbReference type="Pfam" id="PF04865">
    <property type="entry name" value="Baseplate_J"/>
    <property type="match status" value="1"/>
</dbReference>
<dbReference type="KEGG" id="sera:Ser39006_014130"/>
<evidence type="ECO:0000259" key="1">
    <source>
        <dbReference type="Pfam" id="PF04865"/>
    </source>
</evidence>
<keyword evidence="4" id="KW-1185">Reference proteome</keyword>
<proteinExistence type="predicted"/>
<reference evidence="3 4" key="1">
    <citation type="journal article" date="2013" name="Genome Announc.">
        <title>Draft genome sequence of Serratia sp. strain ATCC 39006, a model bacterium for analysis of the biosynthesis and regulation of prodigiosin, a carbapenem, and gas vesicles.</title>
        <authorList>
            <person name="Fineran P.C."/>
            <person name="Iglesias Cans M.C."/>
            <person name="Ramsay J.P."/>
            <person name="Wilf N.M."/>
            <person name="Cossyleon D."/>
            <person name="McNeil M.B."/>
            <person name="Williamson N.R."/>
            <person name="Monson R.E."/>
            <person name="Becher S.A."/>
            <person name="Stanton J.A."/>
            <person name="Brugger K."/>
            <person name="Brown S.D."/>
            <person name="Salmond G.P."/>
        </authorList>
    </citation>
    <scope>NUCLEOTIDE SEQUENCE [LARGE SCALE GENOMIC DNA]</scope>
    <source>
        <strain evidence="3">ATCC 39006</strain>
        <strain evidence="4">ATCC 39006 / SC 11482</strain>
    </source>
</reference>
<gene>
    <name evidence="2" type="ORF">CWC46_14125</name>
    <name evidence="3" type="ORF">Ser39006_014130</name>
</gene>
<dbReference type="Proteomes" id="UP000233778">
    <property type="component" value="Chromosome"/>
</dbReference>
<reference evidence="3" key="2">
    <citation type="submission" date="2013-09" db="EMBL/GenBank/DDBJ databases">
        <authorList>
            <person name="Wang G."/>
            <person name="Yang Y."/>
            <person name="Su Y."/>
        </authorList>
    </citation>
    <scope>NUCLEOTIDE SEQUENCE</scope>
    <source>
        <strain evidence="3">ATCC 39006</strain>
    </source>
</reference>
<dbReference type="OrthoDB" id="6890188at2"/>
<evidence type="ECO:0000313" key="2">
    <source>
        <dbReference type="EMBL" id="AUH00845.1"/>
    </source>
</evidence>
<sequence length="400" mass="42804">MAEITKDGVTGKTLNSYIMVMRQRYLDIDDGWNINPESPDGLIIAAWCEMLANLDEAVISAYHSADPNSAIGQQLDRIAAFAGITRLDATFSTATVTFTGIPLVEIPVGTLVRNRITNTLWATDNTVVTNNSGSSSVNVTCTTAGAQGGNSNNLSIIATPIGGITSVTNNNPASLGKDEESDNVFRIRRNESVAFPGNNQIDNIDAALVNLDGVKQRRIYENTESVLDKNGVYGHSMAIFIDGGEIDDIVATMAKRKNPGCGLNRYNEGIPNKISIDTVTPGGNPFNATFFRPEFISIFVRVEIASDRRFDDASIKSAIVEYASIGFGRTPGFAKTGFHIGENVGAGRLFTPVNYIVAGDGFVNTIYVGTSAATMNGVAVDIAFNQLGVFSVDNIEVTYV</sequence>
<accession>A0A2I5T8F2</accession>
<dbReference type="STRING" id="104623.Ser39006_02649"/>
<reference evidence="2 5" key="3">
    <citation type="submission" date="2017-11" db="EMBL/GenBank/DDBJ databases">
        <title>Complete genome sequence of Serratia sp. ATCC 39006 LacA.</title>
        <authorList>
            <person name="Hampton H.G."/>
            <person name="Jackson S.A."/>
            <person name="Jauregui R."/>
            <person name="Poulter G.T.M."/>
            <person name="Salmond G.P.C."/>
            <person name="Fineran P.C."/>
        </authorList>
    </citation>
    <scope>NUCLEOTIDE SEQUENCE [LARGE SCALE GENOMIC DNA]</scope>
    <source>
        <strain evidence="2 5">ATCC 39006</strain>
    </source>
</reference>
<name>A0A2I5T8F2_SERS3</name>
<organism evidence="3 4">
    <name type="scientific">Serratia sp. (strain ATCC 39006)</name>
    <name type="common">Prodigiosinella confusarubida</name>
    <dbReference type="NCBI Taxonomy" id="104623"/>
    <lineage>
        <taxon>Bacteria</taxon>
        <taxon>Pseudomonadati</taxon>
        <taxon>Pseudomonadota</taxon>
        <taxon>Gammaproteobacteria</taxon>
        <taxon>Enterobacterales</taxon>
        <taxon>Pectobacteriaceae</taxon>
        <taxon>Prodigiosinella</taxon>
    </lineage>
</organism>
<protein>
    <submittedName>
        <fullName evidence="3">Phage baseplate protein</fullName>
    </submittedName>
</protein>
<dbReference type="EMBL" id="CP025084">
    <property type="protein sequence ID" value="AUH05167.1"/>
    <property type="molecule type" value="Genomic_DNA"/>
</dbReference>
<dbReference type="RefSeq" id="WP_021015912.1">
    <property type="nucleotide sequence ID" value="NZ_CP025084.1"/>
</dbReference>
<dbReference type="InterPro" id="IPR006949">
    <property type="entry name" value="Barrel_Baseplate_J-like"/>
</dbReference>